<evidence type="ECO:0000313" key="3">
    <source>
        <dbReference type="EMBL" id="TYS60143.1"/>
    </source>
</evidence>
<dbReference type="EMBL" id="VTEU01000002">
    <property type="protein sequence ID" value="TYS60143.1"/>
    <property type="molecule type" value="Genomic_DNA"/>
</dbReference>
<evidence type="ECO:0000313" key="4">
    <source>
        <dbReference type="EMBL" id="TYS72230.1"/>
    </source>
</evidence>
<dbReference type="AlphaFoldDB" id="A0A1Y0CRM7"/>
<dbReference type="GeneID" id="96740413"/>
<gene>
    <name evidence="2" type="ORF">B4U37_18595</name>
    <name evidence="3" type="ORF">FZC74_08340</name>
    <name evidence="4" type="ORF">FZC75_09700</name>
</gene>
<dbReference type="Pfam" id="PF14115">
    <property type="entry name" value="YuzL"/>
    <property type="match status" value="1"/>
</dbReference>
<feature type="compositionally biased region" description="Polar residues" evidence="1">
    <location>
        <begin position="33"/>
        <end position="48"/>
    </location>
</feature>
<reference evidence="2 5" key="1">
    <citation type="submission" date="2017-04" db="EMBL/GenBank/DDBJ databases">
        <title>Complete Genome Sequence of the Bacillus horikoshii 20a strain from Cuatro Cienegas, Coahuila, Mexico.</title>
        <authorList>
            <person name="Zarza E."/>
            <person name="Alcaraz L.D."/>
            <person name="Aguilar-Salinas B."/>
            <person name="Islas A."/>
            <person name="Olmedo-Alvarez G."/>
        </authorList>
    </citation>
    <scope>NUCLEOTIDE SEQUENCE [LARGE SCALE GENOMIC DNA]</scope>
    <source>
        <strain evidence="2 5">20a</strain>
    </source>
</reference>
<dbReference type="Proteomes" id="UP000195573">
    <property type="component" value="Chromosome"/>
</dbReference>
<dbReference type="InterPro" id="IPR025625">
    <property type="entry name" value="YuzL"/>
</dbReference>
<proteinExistence type="predicted"/>
<reference evidence="6 7" key="2">
    <citation type="submission" date="2019-08" db="EMBL/GenBank/DDBJ databases">
        <title>Bacillus genomes from the desert of Cuatro Cienegas, Coahuila.</title>
        <authorList>
            <person name="Olmedo-Alvarez G."/>
        </authorList>
    </citation>
    <scope>NUCLEOTIDE SEQUENCE [LARGE SCALE GENOMIC DNA]</scope>
    <source>
        <strain evidence="3 6">CH88_3T</strain>
        <strain evidence="4 7">CH98b_3T</strain>
    </source>
</reference>
<dbReference type="RefSeq" id="WP_010196688.1">
    <property type="nucleotide sequence ID" value="NZ_CP020880.1"/>
</dbReference>
<evidence type="ECO:0000313" key="2">
    <source>
        <dbReference type="EMBL" id="ART77918.1"/>
    </source>
</evidence>
<dbReference type="EMBL" id="VTET01000004">
    <property type="protein sequence ID" value="TYS72230.1"/>
    <property type="molecule type" value="Genomic_DNA"/>
</dbReference>
<dbReference type="Proteomes" id="UP000323393">
    <property type="component" value="Unassembled WGS sequence"/>
</dbReference>
<name>A0A1Y0CRM7_9BACI</name>
<sequence>MAKLKKQPSQAAKSAASVKGNAGPTMEMDYSGKKTSNNQQYGKQNMQD</sequence>
<keyword evidence="5" id="KW-1185">Reference proteome</keyword>
<evidence type="ECO:0000313" key="7">
    <source>
        <dbReference type="Proteomes" id="UP000324517"/>
    </source>
</evidence>
<dbReference type="KEGG" id="bhk:B4U37_18595"/>
<organism evidence="4 7">
    <name type="scientific">Sutcliffiella horikoshii</name>
    <dbReference type="NCBI Taxonomy" id="79883"/>
    <lineage>
        <taxon>Bacteria</taxon>
        <taxon>Bacillati</taxon>
        <taxon>Bacillota</taxon>
        <taxon>Bacilli</taxon>
        <taxon>Bacillales</taxon>
        <taxon>Bacillaceae</taxon>
        <taxon>Sutcliffiella</taxon>
    </lineage>
</organism>
<dbReference type="Proteomes" id="UP000324517">
    <property type="component" value="Unassembled WGS sequence"/>
</dbReference>
<protein>
    <submittedName>
        <fullName evidence="4">YuzL family protein</fullName>
    </submittedName>
</protein>
<dbReference type="EMBL" id="CP020880">
    <property type="protein sequence ID" value="ART77918.1"/>
    <property type="molecule type" value="Genomic_DNA"/>
</dbReference>
<evidence type="ECO:0000256" key="1">
    <source>
        <dbReference type="SAM" id="MobiDB-lite"/>
    </source>
</evidence>
<evidence type="ECO:0000313" key="5">
    <source>
        <dbReference type="Proteomes" id="UP000195573"/>
    </source>
</evidence>
<feature type="compositionally biased region" description="Low complexity" evidence="1">
    <location>
        <begin position="7"/>
        <end position="19"/>
    </location>
</feature>
<accession>A0A1Y0CRM7</accession>
<evidence type="ECO:0000313" key="6">
    <source>
        <dbReference type="Proteomes" id="UP000323393"/>
    </source>
</evidence>
<feature type="region of interest" description="Disordered" evidence="1">
    <location>
        <begin position="1"/>
        <end position="48"/>
    </location>
</feature>